<keyword evidence="3" id="KW-1185">Reference proteome</keyword>
<feature type="domain" description="Sulfatase N-terminal" evidence="1">
    <location>
        <begin position="3"/>
        <end position="331"/>
    </location>
</feature>
<proteinExistence type="predicted"/>
<dbReference type="PANTHER" id="PTHR43751">
    <property type="entry name" value="SULFATASE"/>
    <property type="match status" value="1"/>
</dbReference>
<dbReference type="Proteomes" id="UP001596547">
    <property type="component" value="Unassembled WGS sequence"/>
</dbReference>
<evidence type="ECO:0000313" key="3">
    <source>
        <dbReference type="Proteomes" id="UP001596547"/>
    </source>
</evidence>
<dbReference type="InterPro" id="IPR017850">
    <property type="entry name" value="Alkaline_phosphatase_core_sf"/>
</dbReference>
<dbReference type="EMBL" id="JBHTBF010000003">
    <property type="protein sequence ID" value="MFC7318285.1"/>
    <property type="molecule type" value="Genomic_DNA"/>
</dbReference>
<dbReference type="CDD" id="cd16148">
    <property type="entry name" value="sulfatase_like"/>
    <property type="match status" value="1"/>
</dbReference>
<evidence type="ECO:0000259" key="1">
    <source>
        <dbReference type="Pfam" id="PF00884"/>
    </source>
</evidence>
<dbReference type="InterPro" id="IPR000917">
    <property type="entry name" value="Sulfatase_N"/>
</dbReference>
<accession>A0ABD6AD48</accession>
<dbReference type="SUPFAM" id="SSF53649">
    <property type="entry name" value="Alkaline phosphatase-like"/>
    <property type="match status" value="1"/>
</dbReference>
<protein>
    <submittedName>
        <fullName evidence="2">Sulfatase</fullName>
    </submittedName>
</protein>
<dbReference type="InterPro" id="IPR052701">
    <property type="entry name" value="GAG_Ulvan_Degrading_Sulfatases"/>
</dbReference>
<dbReference type="RefSeq" id="WP_276305924.1">
    <property type="nucleotide sequence ID" value="NZ_CP119993.1"/>
</dbReference>
<dbReference type="Gene3D" id="3.40.720.10">
    <property type="entry name" value="Alkaline Phosphatase, subunit A"/>
    <property type="match status" value="1"/>
</dbReference>
<gene>
    <name evidence="2" type="ORF">ACFQPE_16000</name>
</gene>
<dbReference type="GeneID" id="79317542"/>
<evidence type="ECO:0000313" key="2">
    <source>
        <dbReference type="EMBL" id="MFC7318285.1"/>
    </source>
</evidence>
<comment type="caution">
    <text evidence="2">The sequence shown here is derived from an EMBL/GenBank/DDBJ whole genome shotgun (WGS) entry which is preliminary data.</text>
</comment>
<dbReference type="AlphaFoldDB" id="A0ABD6AD48"/>
<reference evidence="2 3" key="1">
    <citation type="journal article" date="2019" name="Int. J. Syst. Evol. Microbiol.">
        <title>The Global Catalogue of Microorganisms (GCM) 10K type strain sequencing project: providing services to taxonomists for standard genome sequencing and annotation.</title>
        <authorList>
            <consortium name="The Broad Institute Genomics Platform"/>
            <consortium name="The Broad Institute Genome Sequencing Center for Infectious Disease"/>
            <person name="Wu L."/>
            <person name="Ma J."/>
        </authorList>
    </citation>
    <scope>NUCLEOTIDE SEQUENCE [LARGE SCALE GENOMIC DNA]</scope>
    <source>
        <strain evidence="2 3">PSR21</strain>
    </source>
</reference>
<dbReference type="Pfam" id="PF00884">
    <property type="entry name" value="Sulfatase"/>
    <property type="match status" value="1"/>
</dbReference>
<name>A0ABD6AD48_9EURY</name>
<dbReference type="PANTHER" id="PTHR43751:SF3">
    <property type="entry name" value="SULFATASE N-TERMINAL DOMAIN-CONTAINING PROTEIN"/>
    <property type="match status" value="1"/>
</dbReference>
<sequence>MRVVYIDIDSLRADHVGTYGYDAPTTPNLDEFAADAVAFDNAYVANSPCLPSRAALLSGRYGMRNGVETHGPRSQRLDHPVNDVDWAGTWSDHVPSRPWWSLPRLFYEERVPTLAVSSFPRHPAPWFHDTWHEVHQPQEPSGGYESFQTPRAESVVDRAIDVLTRYEDRNFFAYIQLWDPHGPYLRSHEEVEAFADVPMPEYPTADAIADHQCWNAWRSADHMDVNDRNDLRELIANYDAEIRYTDRHAGRLLAYLKSNNVYDNSLIVVTADHGEEFGEHGLYREHWSTHDGTQRVPLLVKPPADTDYEPGHRPQLVTNVDMAPTLAAYAGLDAPPRWQGDSLRAVLESADEPWRDAVVFDHGLYTAQRAIRTDRWKLIKTYHAGMWEGPIPDVQLYDMEADPWEQSDLSELELEVVDRLECKMAVWVEEHLGSDEDALRTVATHGPAGYRAFRDEFEGVTSTDGN</sequence>
<organism evidence="2 3">
    <name type="scientific">Halomarina halobia</name>
    <dbReference type="NCBI Taxonomy" id="3033386"/>
    <lineage>
        <taxon>Archaea</taxon>
        <taxon>Methanobacteriati</taxon>
        <taxon>Methanobacteriota</taxon>
        <taxon>Stenosarchaea group</taxon>
        <taxon>Halobacteria</taxon>
        <taxon>Halobacteriales</taxon>
        <taxon>Natronomonadaceae</taxon>
        <taxon>Halomarina</taxon>
    </lineage>
</organism>